<organism evidence="1">
    <name type="scientific">Timema genevievae</name>
    <name type="common">Walking stick</name>
    <dbReference type="NCBI Taxonomy" id="629358"/>
    <lineage>
        <taxon>Eukaryota</taxon>
        <taxon>Metazoa</taxon>
        <taxon>Ecdysozoa</taxon>
        <taxon>Arthropoda</taxon>
        <taxon>Hexapoda</taxon>
        <taxon>Insecta</taxon>
        <taxon>Pterygota</taxon>
        <taxon>Neoptera</taxon>
        <taxon>Polyneoptera</taxon>
        <taxon>Phasmatodea</taxon>
        <taxon>Timematodea</taxon>
        <taxon>Timematoidea</taxon>
        <taxon>Timematidae</taxon>
        <taxon>Timema</taxon>
    </lineage>
</organism>
<sequence length="166" mass="19249">MFLLLNKSLLQEILLVLNLWKTTFTVVTRHLLHRLGKIVLRKTAECNVSQHKRWTVFISFGQFRLTTAIATFSPSQRKIDNELSLHLENPVSPLKANLFQVWDDMNAVLPSLFKLDYRSMRAPLFQSRSRCTLDRAGFTLHDSCSWPLEKDITLQVSGLQFTLQVF</sequence>
<reference evidence="1" key="1">
    <citation type="submission" date="2020-11" db="EMBL/GenBank/DDBJ databases">
        <authorList>
            <person name="Tran Van P."/>
        </authorList>
    </citation>
    <scope>NUCLEOTIDE SEQUENCE</scope>
</reference>
<proteinExistence type="predicted"/>
<dbReference type="AlphaFoldDB" id="A0A7R9PQL3"/>
<gene>
    <name evidence="1" type="ORF">TGEB3V08_LOCUS9368</name>
</gene>
<accession>A0A7R9PQL3</accession>
<evidence type="ECO:0000313" key="1">
    <source>
        <dbReference type="EMBL" id="CAD7605049.1"/>
    </source>
</evidence>
<protein>
    <submittedName>
        <fullName evidence="1">Uncharacterized protein</fullName>
    </submittedName>
</protein>
<dbReference type="EMBL" id="OE844262">
    <property type="protein sequence ID" value="CAD7605049.1"/>
    <property type="molecule type" value="Genomic_DNA"/>
</dbReference>
<name>A0A7R9PQL3_TIMGE</name>